<gene>
    <name evidence="1" type="ORF">WKW80_17175</name>
</gene>
<comment type="caution">
    <text evidence="1">The sequence shown here is derived from an EMBL/GenBank/DDBJ whole genome shotgun (WGS) entry which is preliminary data.</text>
</comment>
<proteinExistence type="predicted"/>
<dbReference type="SUPFAM" id="SSF47240">
    <property type="entry name" value="Ferritin-like"/>
    <property type="match status" value="1"/>
</dbReference>
<reference evidence="1 2" key="1">
    <citation type="submission" date="2024-03" db="EMBL/GenBank/DDBJ databases">
        <title>Novel species of the genus Variovorax.</title>
        <authorList>
            <person name="Liu Q."/>
            <person name="Xin Y.-H."/>
        </authorList>
    </citation>
    <scope>NUCLEOTIDE SEQUENCE [LARGE SCALE GENOMIC DNA]</scope>
    <source>
        <strain evidence="1 2">KACC 18501</strain>
    </source>
</reference>
<dbReference type="InterPro" id="IPR009078">
    <property type="entry name" value="Ferritin-like_SF"/>
</dbReference>
<keyword evidence="2" id="KW-1185">Reference proteome</keyword>
<protein>
    <submittedName>
        <fullName evidence="1">Uncharacterized protein</fullName>
    </submittedName>
</protein>
<dbReference type="EMBL" id="JBBKZV010000009">
    <property type="protein sequence ID" value="MEJ8823747.1"/>
    <property type="molecule type" value="Genomic_DNA"/>
</dbReference>
<organism evidence="1 2">
    <name type="scientific">Variovorax humicola</name>
    <dbReference type="NCBI Taxonomy" id="1769758"/>
    <lineage>
        <taxon>Bacteria</taxon>
        <taxon>Pseudomonadati</taxon>
        <taxon>Pseudomonadota</taxon>
        <taxon>Betaproteobacteria</taxon>
        <taxon>Burkholderiales</taxon>
        <taxon>Comamonadaceae</taxon>
        <taxon>Variovorax</taxon>
    </lineage>
</organism>
<evidence type="ECO:0000313" key="1">
    <source>
        <dbReference type="EMBL" id="MEJ8823747.1"/>
    </source>
</evidence>
<evidence type="ECO:0000313" key="2">
    <source>
        <dbReference type="Proteomes" id="UP001363010"/>
    </source>
</evidence>
<name>A0ABU8W309_9BURK</name>
<accession>A0ABU8W309</accession>
<dbReference type="RefSeq" id="WP_340364775.1">
    <property type="nucleotide sequence ID" value="NZ_JBBKZV010000009.1"/>
</dbReference>
<dbReference type="Proteomes" id="UP001363010">
    <property type="component" value="Unassembled WGS sequence"/>
</dbReference>
<sequence length="317" mass="35575">METAAPSANQYSKVIANSKRIRWDIDNDVIRRRRFDLEKTFLPSGLSLVNELDFMTSDDQRLLSQVQGRSYAYIFGLVERFIGAKVLEISRQHALGDQMALEALVRMADEELKHQELFRRMEAMMAADMPAGYVATADPNAVANAVLSKSSWSVLALTLDIELFTLAHYRASIEPRDDLCALWKDVFLAHWKEESQHAVLDELEFLREDARLNPAERDAAVGDLIDLVVAVDGILQAQARADATYFHSIAGTRYADAQRAAIGEGVLKAYRWQYIVSGVTATRFQEVLLGVLDDTQTARVMDALQPLLYAMPAAIRH</sequence>